<proteinExistence type="predicted"/>
<protein>
    <submittedName>
        <fullName evidence="1">Uncharacterized protein</fullName>
    </submittedName>
</protein>
<comment type="caution">
    <text evidence="1">The sequence shown here is derived from an EMBL/GenBank/DDBJ whole genome shotgun (WGS) entry which is preliminary data.</text>
</comment>
<dbReference type="Proteomes" id="UP000676336">
    <property type="component" value="Unassembled WGS sequence"/>
</dbReference>
<sequence>MFAYSLKTIEYLKAVDESDDRALRCKYPAMLNADSLGTLVA</sequence>
<name>A0A8S2Y1C9_9BILA</name>
<dbReference type="AlphaFoldDB" id="A0A8S2Y1C9"/>
<accession>A0A8S2Y1C9</accession>
<dbReference type="EMBL" id="CAJOBI010087643">
    <property type="protein sequence ID" value="CAF4526832.1"/>
    <property type="molecule type" value="Genomic_DNA"/>
</dbReference>
<evidence type="ECO:0000313" key="2">
    <source>
        <dbReference type="Proteomes" id="UP000676336"/>
    </source>
</evidence>
<organism evidence="1 2">
    <name type="scientific">Rotaria magnacalcarata</name>
    <dbReference type="NCBI Taxonomy" id="392030"/>
    <lineage>
        <taxon>Eukaryota</taxon>
        <taxon>Metazoa</taxon>
        <taxon>Spiralia</taxon>
        <taxon>Gnathifera</taxon>
        <taxon>Rotifera</taxon>
        <taxon>Eurotatoria</taxon>
        <taxon>Bdelloidea</taxon>
        <taxon>Philodinida</taxon>
        <taxon>Philodinidae</taxon>
        <taxon>Rotaria</taxon>
    </lineage>
</organism>
<evidence type="ECO:0000313" key="1">
    <source>
        <dbReference type="EMBL" id="CAF4526832.1"/>
    </source>
</evidence>
<gene>
    <name evidence="1" type="ORF">SMN809_LOCUS36055</name>
</gene>
<feature type="non-terminal residue" evidence="1">
    <location>
        <position position="41"/>
    </location>
</feature>
<reference evidence="1" key="1">
    <citation type="submission" date="2021-02" db="EMBL/GenBank/DDBJ databases">
        <authorList>
            <person name="Nowell W R."/>
        </authorList>
    </citation>
    <scope>NUCLEOTIDE SEQUENCE</scope>
</reference>